<dbReference type="AlphaFoldDB" id="A0A7I8VGU4"/>
<name>A0A7I8VGU4_9ANNE</name>
<accession>A0A7I8VGU4</accession>
<feature type="domain" description="PPPDE" evidence="4">
    <location>
        <begin position="5"/>
        <end position="147"/>
    </location>
</feature>
<keyword evidence="2" id="KW-0645">Protease</keyword>
<dbReference type="SMART" id="SM01179">
    <property type="entry name" value="DUF862"/>
    <property type="match status" value="1"/>
</dbReference>
<dbReference type="OrthoDB" id="6227366at2759"/>
<evidence type="ECO:0000256" key="1">
    <source>
        <dbReference type="ARBA" id="ARBA00008140"/>
    </source>
</evidence>
<dbReference type="GO" id="GO:0008233">
    <property type="term" value="F:peptidase activity"/>
    <property type="evidence" value="ECO:0007669"/>
    <property type="project" value="UniProtKB-KW"/>
</dbReference>
<protein>
    <submittedName>
        <fullName evidence="5">DgyrCDS4373</fullName>
    </submittedName>
</protein>
<dbReference type="EMBL" id="CAJFCJ010000006">
    <property type="protein sequence ID" value="CAD5115394.1"/>
    <property type="molecule type" value="Genomic_DNA"/>
</dbReference>
<comment type="similarity">
    <text evidence="1">Belongs to the DeSI family.</text>
</comment>
<evidence type="ECO:0000256" key="2">
    <source>
        <dbReference type="ARBA" id="ARBA00022670"/>
    </source>
</evidence>
<dbReference type="GO" id="GO:0006508">
    <property type="term" value="P:proteolysis"/>
    <property type="evidence" value="ECO:0007669"/>
    <property type="project" value="UniProtKB-KW"/>
</dbReference>
<reference evidence="5 6" key="1">
    <citation type="submission" date="2020-08" db="EMBL/GenBank/DDBJ databases">
        <authorList>
            <person name="Hejnol A."/>
        </authorList>
    </citation>
    <scope>NUCLEOTIDE SEQUENCE [LARGE SCALE GENOMIC DNA]</scope>
</reference>
<dbReference type="Pfam" id="PF05903">
    <property type="entry name" value="Peptidase_C97"/>
    <property type="match status" value="1"/>
</dbReference>
<dbReference type="Gene3D" id="3.90.1720.30">
    <property type="entry name" value="PPPDE domains"/>
    <property type="match status" value="1"/>
</dbReference>
<dbReference type="PANTHER" id="PTHR12378">
    <property type="entry name" value="DESUMOYLATING ISOPEPTIDASE"/>
    <property type="match status" value="1"/>
</dbReference>
<dbReference type="Proteomes" id="UP000549394">
    <property type="component" value="Unassembled WGS sequence"/>
</dbReference>
<comment type="caution">
    <text evidence="5">The sequence shown here is derived from an EMBL/GenBank/DDBJ whole genome shotgun (WGS) entry which is preliminary data.</text>
</comment>
<dbReference type="PROSITE" id="PS51858">
    <property type="entry name" value="PPPDE"/>
    <property type="match status" value="1"/>
</dbReference>
<dbReference type="InterPro" id="IPR042266">
    <property type="entry name" value="PPPDE_sf"/>
</dbReference>
<proteinExistence type="inferred from homology"/>
<keyword evidence="3" id="KW-0378">Hydrolase</keyword>
<evidence type="ECO:0000256" key="3">
    <source>
        <dbReference type="ARBA" id="ARBA00022801"/>
    </source>
</evidence>
<sequence length="430" mass="47778">MANHMNVKLHIYDLSKGLAKQISMMMLGKQIDGVWHTGVVVYGREFFFGGAGIQHCPPCGTVLGSPDNIVQLGRTNMSESEFKDFLKSLSIDEFNASKYHLLKHNCNTFSDRICQMLVQQPIPSYITSLPNDVMSTPFGKMLAPVIESMTVAPEGGMSVDEFNRKKTPNETSNSPLMSIKMPLDLFNEQKVEIKSKLDSNSFDLLEESYKYASQDSNSTEWSIGRFHIRSIISALSKIEDSKQKNGICSLLTNCLKMEETVDVLLDDPKEPIKDFFSLKDPKVLLNPLINATSSVSLSDKVMRKHAKESIRSVVSGLLENIDCTSSASKLAYNLLHSNVHDDEYENCLEIGSALIENISSSDFIYSASDEDCLTILRVLDMSLDGSSSVADLANSTEFHSTLQNVSTKRENNKDITEMCNFLSAKLLSLS</sequence>
<dbReference type="PANTHER" id="PTHR12378:SF7">
    <property type="entry name" value="DESUMOYLATING ISOPEPTIDASE 1"/>
    <property type="match status" value="1"/>
</dbReference>
<organism evidence="5 6">
    <name type="scientific">Dimorphilus gyrociliatus</name>
    <dbReference type="NCBI Taxonomy" id="2664684"/>
    <lineage>
        <taxon>Eukaryota</taxon>
        <taxon>Metazoa</taxon>
        <taxon>Spiralia</taxon>
        <taxon>Lophotrochozoa</taxon>
        <taxon>Annelida</taxon>
        <taxon>Polychaeta</taxon>
        <taxon>Polychaeta incertae sedis</taxon>
        <taxon>Dinophilidae</taxon>
        <taxon>Dimorphilus</taxon>
    </lineage>
</organism>
<evidence type="ECO:0000313" key="5">
    <source>
        <dbReference type="EMBL" id="CAD5115394.1"/>
    </source>
</evidence>
<keyword evidence="6" id="KW-1185">Reference proteome</keyword>
<dbReference type="GO" id="GO:0070646">
    <property type="term" value="P:protein modification by small protein removal"/>
    <property type="evidence" value="ECO:0007669"/>
    <property type="project" value="TreeGrafter"/>
</dbReference>
<gene>
    <name evidence="5" type="ORF">DGYR_LOCUS4141</name>
</gene>
<evidence type="ECO:0000259" key="4">
    <source>
        <dbReference type="PROSITE" id="PS51858"/>
    </source>
</evidence>
<evidence type="ECO:0000313" key="6">
    <source>
        <dbReference type="Proteomes" id="UP000549394"/>
    </source>
</evidence>
<dbReference type="InterPro" id="IPR008580">
    <property type="entry name" value="PPPDE_dom"/>
</dbReference>